<evidence type="ECO:0000313" key="1">
    <source>
        <dbReference type="EMBL" id="KAJ1730591.1"/>
    </source>
</evidence>
<evidence type="ECO:0000313" key="2">
    <source>
        <dbReference type="Proteomes" id="UP001143981"/>
    </source>
</evidence>
<protein>
    <submittedName>
        <fullName evidence="1">Uncharacterized protein</fullName>
    </submittedName>
</protein>
<keyword evidence="2" id="KW-1185">Reference proteome</keyword>
<gene>
    <name evidence="1" type="ORF">LPJ61_002931</name>
</gene>
<accession>A0A9W7YD28</accession>
<sequence length="1675" mass="180596">MDKLGEFVDGLQTILDAPNPPQGELVRVIQLTQREFLSSALAVATVTWPTRTHLELVKIVIGMSIPEPAPELVMTDPTTNHESPPFFASDYFDKLQQQLLSMSAQQLADSDGSWVRNVGFSIEATLMQATRRMDALEKLEELATTNPELSRVRIYCSHVLGSGTLAAPVWEAIARTAFVVFYILPSSERAVGGDLANLAPGLPDKDGSRDLHMAKLIAHYSSWLTIVSQMVENHGPTLCRRLPTVVEDPATRQFKWGIPTLHAVATTEILRNLVMRQTLLPGRQRPDETGAPTAEELELEQLEKSILGSVISKDASAVYGMMSELHRLLQMLAGCTKGRPQSSPAPGTPECLAVSLTRTCHGLAPILGFDEQALTQAMDMNKLCECLADMKRTALQLYYVPLYGRYPRAAGASPAYAECLLLRMATTLFNIDQPWGDAMDALSPAAIPAIALDAADRLTKVLRVTAVFFDAFSLCTAEPGGSRALEQAGLDTVTARLLRQPFMRQSRTGDLAVPEPVPSLAESMALAIGWTCDFIVFGRRHMAPQILRPHCEAALDHTVAHYACRAGAEGVADILKHIPFSAWRLLASTRFGSRPDAPSDTLDSAMGVMWSCAQRLLGSKSLGAGVLDVDRWQAAVALCCPEGAFLAFAVMALCAELARQLVRPDPNGAYSALLSKQGASALRALEQALTADGLQAWPVNGLLFVPPIYARTDGEKGALLAQAQLPRALRILATCSPAEWALQLGLDAPSGLPFAESDMRKVACLVSDYAHGAPDMFTLLPRLLATPGALSTPHSGGSGSAENPFASPNILSRLPPIETPLSPNACNIDNAVRQWLRNTACLSFAESGRHIQALISSCYVSNSKHYLEAVVVRFMEADPVVGVELTIGSIADHMWKSQIVYSRRASPFYAIREMFVDINPPKDDDDDDDVDGATVPDGVRLKNMAARLARSHKEPVFNAVVGGKVRPRGQAKGGSGSLVLTTAEQESETAAAVATPTALVSVHGAPGGPGCDDDGDEPEGMVRCPAACLRILLLLTDLCYGNSMRDTPIHMWLTDCLDSAPVSLLVEYFDHVVGKPAPNFSPSLPLEPDWPKKAKATVSMWVNDRRLGDRPLLRAACVAIMRHVLGDGAQGWQDRWIEWKPVIKDTLYTYFTKPTPSPIQIEIVRSIIAVPLTAGGAVGPPTDMAAAIKTHPLRLLTDMLCPASERSRLVFADSRDWFLVHFLPQLMDTLASSESSREILGAMLSSHDALYQTVPWLDIATSLVQNVPLRNGCPVTMTPKKAKEHFISYLSPLARLLFAIAAHINGDAGAAKPAGQGAPPTAAGDDASMAKMDIDSAEPAECLADTTSDSGHDEDGFNWQWLDERLVLYVSSSSGSGSDVLSDTLDALVDVYTYSSMRGLRRSIENVIAACCLHDPAMVQPVLNTLFGQRPLDVFTLHTLRPKELSTLAPLSSAASDGDALFRPAAEVYPLARRVLLLGLGDGGAHAAAAVAKAIENCMWAVSEEPDVRRNLIALKPRLIPKEQRPAATETSTSEDTVLQTTSGSLHIPAESVASAAAYALDRSVYLIGLLAVRANENPCLKRAAVALAHSRAFLAVLMIAVGDSMRQFTALSATRELLSALWTLTDAGSDEIDGVTVRQAWAGVNFCALAQRLNSQLPEEYTTWAHIQALPAKY</sequence>
<reference evidence="1" key="1">
    <citation type="submission" date="2022-07" db="EMBL/GenBank/DDBJ databases">
        <title>Phylogenomic reconstructions and comparative analyses of Kickxellomycotina fungi.</title>
        <authorList>
            <person name="Reynolds N.K."/>
            <person name="Stajich J.E."/>
            <person name="Barry K."/>
            <person name="Grigoriev I.V."/>
            <person name="Crous P."/>
            <person name="Smith M.E."/>
        </authorList>
    </citation>
    <scope>NUCLEOTIDE SEQUENCE</scope>
    <source>
        <strain evidence="1">BCRC 34381</strain>
    </source>
</reference>
<dbReference type="Proteomes" id="UP001143981">
    <property type="component" value="Unassembled WGS sequence"/>
</dbReference>
<name>A0A9W7YD28_9FUNG</name>
<comment type="caution">
    <text evidence="1">The sequence shown here is derived from an EMBL/GenBank/DDBJ whole genome shotgun (WGS) entry which is preliminary data.</text>
</comment>
<proteinExistence type="predicted"/>
<dbReference type="EMBL" id="JANBOI010000434">
    <property type="protein sequence ID" value="KAJ1730591.1"/>
    <property type="molecule type" value="Genomic_DNA"/>
</dbReference>
<organism evidence="1 2">
    <name type="scientific">Coemansia biformis</name>
    <dbReference type="NCBI Taxonomy" id="1286918"/>
    <lineage>
        <taxon>Eukaryota</taxon>
        <taxon>Fungi</taxon>
        <taxon>Fungi incertae sedis</taxon>
        <taxon>Zoopagomycota</taxon>
        <taxon>Kickxellomycotina</taxon>
        <taxon>Kickxellomycetes</taxon>
        <taxon>Kickxellales</taxon>
        <taxon>Kickxellaceae</taxon>
        <taxon>Coemansia</taxon>
    </lineage>
</organism>
<dbReference type="OrthoDB" id="1926878at2759"/>